<evidence type="ECO:0000313" key="2">
    <source>
        <dbReference type="Proteomes" id="UP001148662"/>
    </source>
</evidence>
<reference evidence="1" key="1">
    <citation type="submission" date="2022-07" db="EMBL/GenBank/DDBJ databases">
        <title>Genome Sequence of Phlebia brevispora.</title>
        <authorList>
            <person name="Buettner E."/>
        </authorList>
    </citation>
    <scope>NUCLEOTIDE SEQUENCE</scope>
    <source>
        <strain evidence="1">MPL23</strain>
    </source>
</reference>
<dbReference type="Proteomes" id="UP001148662">
    <property type="component" value="Unassembled WGS sequence"/>
</dbReference>
<keyword evidence="2" id="KW-1185">Reference proteome</keyword>
<evidence type="ECO:0000313" key="1">
    <source>
        <dbReference type="EMBL" id="KAJ3559643.1"/>
    </source>
</evidence>
<proteinExistence type="predicted"/>
<gene>
    <name evidence="1" type="ORF">NM688_g214</name>
</gene>
<comment type="caution">
    <text evidence="1">The sequence shown here is derived from an EMBL/GenBank/DDBJ whole genome shotgun (WGS) entry which is preliminary data.</text>
</comment>
<name>A0ACC1TF71_9APHY</name>
<accession>A0ACC1TF71</accession>
<organism evidence="1 2">
    <name type="scientific">Phlebia brevispora</name>
    <dbReference type="NCBI Taxonomy" id="194682"/>
    <lineage>
        <taxon>Eukaryota</taxon>
        <taxon>Fungi</taxon>
        <taxon>Dikarya</taxon>
        <taxon>Basidiomycota</taxon>
        <taxon>Agaricomycotina</taxon>
        <taxon>Agaricomycetes</taxon>
        <taxon>Polyporales</taxon>
        <taxon>Meruliaceae</taxon>
        <taxon>Phlebia</taxon>
    </lineage>
</organism>
<protein>
    <submittedName>
        <fullName evidence="1">Uncharacterized protein</fullName>
    </submittedName>
</protein>
<sequence>MNALRLLHAFGLIIVSAAALVNATAASFDVKDRRAVDLTDGPGVDEPLKSQTYSNMNTLRTILTLALLLVNAVALANAAPAQSDADERRVNTDKGSGVSEVFI</sequence>
<dbReference type="EMBL" id="JANHOG010000015">
    <property type="protein sequence ID" value="KAJ3559643.1"/>
    <property type="molecule type" value="Genomic_DNA"/>
</dbReference>